<dbReference type="Gene3D" id="1.10.220.150">
    <property type="entry name" value="Arf GTPase activating protein"/>
    <property type="match status" value="1"/>
</dbReference>
<gene>
    <name evidence="4" type="ORF">CVLEPA_LOCUS24431</name>
</gene>
<name>A0ABP0GKZ0_CLALP</name>
<protein>
    <recommendedName>
        <fullName evidence="3">Arf-GAP domain-containing protein</fullName>
    </recommendedName>
</protein>
<accession>A0ABP0GKZ0</accession>
<keyword evidence="1" id="KW-0862">Zinc</keyword>
<dbReference type="Pfam" id="PF01412">
    <property type="entry name" value="ArfGap"/>
    <property type="match status" value="1"/>
</dbReference>
<feature type="region of interest" description="Disordered" evidence="2">
    <location>
        <begin position="145"/>
        <end position="280"/>
    </location>
</feature>
<feature type="compositionally biased region" description="Low complexity" evidence="2">
    <location>
        <begin position="178"/>
        <end position="200"/>
    </location>
</feature>
<dbReference type="InterPro" id="IPR037278">
    <property type="entry name" value="ARFGAP/RecO"/>
</dbReference>
<feature type="compositionally biased region" description="Polar residues" evidence="2">
    <location>
        <begin position="201"/>
        <end position="212"/>
    </location>
</feature>
<dbReference type="PANTHER" id="PTHR45705:SF1">
    <property type="entry name" value="FI20236P1"/>
    <property type="match status" value="1"/>
</dbReference>
<keyword evidence="1" id="KW-0479">Metal-binding</keyword>
<dbReference type="InterPro" id="IPR001164">
    <property type="entry name" value="ArfGAP_dom"/>
</dbReference>
<dbReference type="EMBL" id="CAWYQH010000119">
    <property type="protein sequence ID" value="CAK8691668.1"/>
    <property type="molecule type" value="Genomic_DNA"/>
</dbReference>
<dbReference type="PANTHER" id="PTHR45705">
    <property type="entry name" value="FI20236P1"/>
    <property type="match status" value="1"/>
</dbReference>
<reference evidence="4 5" key="1">
    <citation type="submission" date="2024-02" db="EMBL/GenBank/DDBJ databases">
        <authorList>
            <person name="Daric V."/>
            <person name="Darras S."/>
        </authorList>
    </citation>
    <scope>NUCLEOTIDE SEQUENCE [LARGE SCALE GENOMIC DNA]</scope>
</reference>
<sequence length="457" mass="50079">MATRAEREKKQQQNDRNKVVLAKLLAKDENKYCADCLAKGPRWVSWNLGILICIRCSGIHRSLGVHISRVKSINLDTWTSEQIIMICSRGNGWAKDYYEAKLPRDFKRPATSDSSMEYFIREKYERKKYCSSTEMKLRSIDEFQIGNTESPKRRERRKEVSNGIALPSATKQTAASASVPRPKSQVSSPPQQQKQTAAATNGVTTSHQPTRSSLDDLLGLDMPVSTPVAQTEAKPPPSADLTFDIFGPMQGAPGDSPQSSTNSPSDNQPAQSSADKKPMSKDSILSLYSQTPVIPQNSYAPAGQLNMAAQVPMSYPQQGIPQATPNMAYQGGNMYKMPQMNNMPAGMMGYPPQNMQQFQWQQQQMQQQMQNMQLGGAVSNNLQPPSGGMRSYSSMPQMAAQQQAAFGAQFNMNAGTQCVQNGLASSQPSLVGLDAGIGGWGTAQMSNGQTLSTQLWK</sequence>
<dbReference type="PRINTS" id="PR00405">
    <property type="entry name" value="REVINTRACTNG"/>
</dbReference>
<evidence type="ECO:0000256" key="1">
    <source>
        <dbReference type="PROSITE-ProRule" id="PRU00288"/>
    </source>
</evidence>
<dbReference type="Proteomes" id="UP001642483">
    <property type="component" value="Unassembled WGS sequence"/>
</dbReference>
<evidence type="ECO:0000313" key="5">
    <source>
        <dbReference type="Proteomes" id="UP001642483"/>
    </source>
</evidence>
<dbReference type="InterPro" id="IPR038508">
    <property type="entry name" value="ArfGAP_dom_sf"/>
</dbReference>
<dbReference type="SUPFAM" id="SSF57863">
    <property type="entry name" value="ArfGap/RecO-like zinc finger"/>
    <property type="match status" value="1"/>
</dbReference>
<dbReference type="PROSITE" id="PS50115">
    <property type="entry name" value="ARFGAP"/>
    <property type="match status" value="1"/>
</dbReference>
<feature type="compositionally biased region" description="Polar residues" evidence="2">
    <location>
        <begin position="256"/>
        <end position="273"/>
    </location>
</feature>
<proteinExistence type="predicted"/>
<feature type="domain" description="Arf-GAP" evidence="3">
    <location>
        <begin position="18"/>
        <end position="137"/>
    </location>
</feature>
<organism evidence="4 5">
    <name type="scientific">Clavelina lepadiformis</name>
    <name type="common">Light-bulb sea squirt</name>
    <name type="synonym">Ascidia lepadiformis</name>
    <dbReference type="NCBI Taxonomy" id="159417"/>
    <lineage>
        <taxon>Eukaryota</taxon>
        <taxon>Metazoa</taxon>
        <taxon>Chordata</taxon>
        <taxon>Tunicata</taxon>
        <taxon>Ascidiacea</taxon>
        <taxon>Aplousobranchia</taxon>
        <taxon>Clavelinidae</taxon>
        <taxon>Clavelina</taxon>
    </lineage>
</organism>
<keyword evidence="1" id="KW-0863">Zinc-finger</keyword>
<evidence type="ECO:0000313" key="4">
    <source>
        <dbReference type="EMBL" id="CAK8691668.1"/>
    </source>
</evidence>
<dbReference type="InterPro" id="IPR044732">
    <property type="entry name" value="ArfGAP_SMAP1-like"/>
</dbReference>
<evidence type="ECO:0000256" key="2">
    <source>
        <dbReference type="SAM" id="MobiDB-lite"/>
    </source>
</evidence>
<evidence type="ECO:0000259" key="3">
    <source>
        <dbReference type="PROSITE" id="PS50115"/>
    </source>
</evidence>
<comment type="caution">
    <text evidence="4">The sequence shown here is derived from an EMBL/GenBank/DDBJ whole genome shotgun (WGS) entry which is preliminary data.</text>
</comment>
<keyword evidence="5" id="KW-1185">Reference proteome</keyword>
<dbReference type="SMART" id="SM00105">
    <property type="entry name" value="ArfGap"/>
    <property type="match status" value="1"/>
</dbReference>
<dbReference type="InterPro" id="IPR051718">
    <property type="entry name" value="ARF_GTPase-activating"/>
</dbReference>
<dbReference type="CDD" id="cd08839">
    <property type="entry name" value="ArfGap_SMAP"/>
    <property type="match status" value="1"/>
</dbReference>